<dbReference type="RefSeq" id="WP_204420116.1">
    <property type="nucleotide sequence ID" value="NZ_JAFBED010000019.1"/>
</dbReference>
<dbReference type="Pfam" id="PF08868">
    <property type="entry name" value="YugN"/>
    <property type="match status" value="1"/>
</dbReference>
<accession>A0ABS2P603</accession>
<dbReference type="SUPFAM" id="SSF160755">
    <property type="entry name" value="YugN-like"/>
    <property type="match status" value="1"/>
</dbReference>
<reference evidence="1 2" key="1">
    <citation type="submission" date="2021-01" db="EMBL/GenBank/DDBJ databases">
        <title>Genomic Encyclopedia of Type Strains, Phase IV (KMG-IV): sequencing the most valuable type-strain genomes for metagenomic binning, comparative biology and taxonomic classification.</title>
        <authorList>
            <person name="Goeker M."/>
        </authorList>
    </citation>
    <scope>NUCLEOTIDE SEQUENCE [LARGE SCALE GENOMIC DNA]</scope>
    <source>
        <strain evidence="1 2">DSM 25879</strain>
    </source>
</reference>
<evidence type="ECO:0000313" key="2">
    <source>
        <dbReference type="Proteomes" id="UP000737402"/>
    </source>
</evidence>
<dbReference type="Gene3D" id="3.30.310.100">
    <property type="entry name" value="YugN-like"/>
    <property type="match status" value="1"/>
</dbReference>
<proteinExistence type="predicted"/>
<gene>
    <name evidence="1" type="ORF">JOC95_004313</name>
</gene>
<name>A0ABS2P603_9BACI</name>
<protein>
    <recommendedName>
        <fullName evidence="3">YugN-like family protein</fullName>
    </recommendedName>
</protein>
<dbReference type="InterPro" id="IPR014967">
    <property type="entry name" value="Uncharacterised_YugN-like"/>
</dbReference>
<organism evidence="1 2">
    <name type="scientific">Sutcliffiella tianshenii</name>
    <dbReference type="NCBI Taxonomy" id="1463404"/>
    <lineage>
        <taxon>Bacteria</taxon>
        <taxon>Bacillati</taxon>
        <taxon>Bacillota</taxon>
        <taxon>Bacilli</taxon>
        <taxon>Bacillales</taxon>
        <taxon>Bacillaceae</taxon>
        <taxon>Sutcliffiella</taxon>
    </lineage>
</organism>
<sequence length="135" mass="15363">MIPIPSKLEGTEFHLYKLEQELKSLGYSIGGGWEYDHGYFDYEIDSEVGYQFLRVPFQAVDGQLDSQGTSVRLGRPFLLSHKYQRGLDDNVHVDNATASFDQFSEPVDPDASFPKKYIDLGKDLVKELEAVLIRD</sequence>
<evidence type="ECO:0000313" key="1">
    <source>
        <dbReference type="EMBL" id="MBM7622396.1"/>
    </source>
</evidence>
<dbReference type="Proteomes" id="UP000737402">
    <property type="component" value="Unassembled WGS sequence"/>
</dbReference>
<dbReference type="EMBL" id="JAFBED010000019">
    <property type="protein sequence ID" value="MBM7622396.1"/>
    <property type="molecule type" value="Genomic_DNA"/>
</dbReference>
<comment type="caution">
    <text evidence="1">The sequence shown here is derived from an EMBL/GenBank/DDBJ whole genome shotgun (WGS) entry which is preliminary data.</text>
</comment>
<dbReference type="InterPro" id="IPR036491">
    <property type="entry name" value="YugN-like_sf"/>
</dbReference>
<keyword evidence="2" id="KW-1185">Reference proteome</keyword>
<evidence type="ECO:0008006" key="3">
    <source>
        <dbReference type="Google" id="ProtNLM"/>
    </source>
</evidence>